<organism evidence="2 3">
    <name type="scientific">Streptomyces viridosporus (strain ATCC 14672 / DSM 40746 / JCM 4963 / KCTC 9882 / NRRL B-12104 / FH 1290)</name>
    <name type="common">Streptomyces ghanaensis</name>
    <dbReference type="NCBI Taxonomy" id="566461"/>
    <lineage>
        <taxon>Bacteria</taxon>
        <taxon>Bacillati</taxon>
        <taxon>Actinomycetota</taxon>
        <taxon>Actinomycetes</taxon>
        <taxon>Kitasatosporales</taxon>
        <taxon>Streptomycetaceae</taxon>
        <taxon>Streptomyces</taxon>
    </lineage>
</organism>
<feature type="compositionally biased region" description="Basic and acidic residues" evidence="1">
    <location>
        <begin position="47"/>
        <end position="81"/>
    </location>
</feature>
<dbReference type="eggNOG" id="ENOG50306Q6">
    <property type="taxonomic scope" value="Bacteria"/>
</dbReference>
<feature type="region of interest" description="Disordered" evidence="1">
    <location>
        <begin position="1"/>
        <end position="105"/>
    </location>
</feature>
<evidence type="ECO:0000313" key="2">
    <source>
        <dbReference type="EMBL" id="EFE65297.2"/>
    </source>
</evidence>
<evidence type="ECO:0000313" key="3">
    <source>
        <dbReference type="Proteomes" id="UP000003824"/>
    </source>
</evidence>
<dbReference type="EMBL" id="DS999641">
    <property type="protein sequence ID" value="EFE65297.2"/>
    <property type="molecule type" value="Genomic_DNA"/>
</dbReference>
<accession>D5ZYM1</accession>
<dbReference type="AlphaFoldDB" id="D5ZYM1"/>
<feature type="compositionally biased region" description="Basic residues" evidence="1">
    <location>
        <begin position="16"/>
        <end position="26"/>
    </location>
</feature>
<gene>
    <name evidence="2" type="ORF">SSFG_00551</name>
</gene>
<sequence length="105" mass="11960">MGGGHPPPREGDGPRRSRAPAHRRRTRPELTAHVQDVRRNTSTKGDPVSEHDHHEEPRTATEEVLHEVEEAERRTREESAERRHRSGAGEAITPNPRAQEESRED</sequence>
<reference evidence="3" key="1">
    <citation type="submission" date="2008-12" db="EMBL/GenBank/DDBJ databases">
        <title>Annotation of Streptomyces ghanaensis ATCC 14672.</title>
        <authorList>
            <consortium name="The Broad Institute Genome Sequencing Platform"/>
            <consortium name="Broad Institute Microbial Sequencing Center"/>
            <person name="Fischbach M."/>
            <person name="Ward D."/>
            <person name="Young S."/>
            <person name="Kodira C.D."/>
            <person name="Zeng Q."/>
            <person name="Koehrsen M."/>
            <person name="Godfrey P."/>
            <person name="Alvarado L."/>
            <person name="Berlin A.M."/>
            <person name="Borenstein D."/>
            <person name="Chen Z."/>
            <person name="Engels R."/>
            <person name="Freedman E."/>
            <person name="Gellesch M."/>
            <person name="Goldberg J."/>
            <person name="Griggs A."/>
            <person name="Gujja S."/>
            <person name="Heiman D.I."/>
            <person name="Hepburn T.A."/>
            <person name="Howarth C."/>
            <person name="Jen D."/>
            <person name="Larson L."/>
            <person name="Lewis B."/>
            <person name="Mehta T."/>
            <person name="Park D."/>
            <person name="Pearson M."/>
            <person name="Roberts A."/>
            <person name="Saif S."/>
            <person name="Shea T.D."/>
            <person name="Shenoy N."/>
            <person name="Sisk P."/>
            <person name="Stolte C."/>
            <person name="Sykes S.N."/>
            <person name="Walk T."/>
            <person name="White J."/>
            <person name="Yandava C."/>
            <person name="Straight P."/>
            <person name="Clardy J."/>
            <person name="Hung D."/>
            <person name="Kolter R."/>
            <person name="Mekalanos J."/>
            <person name="Walker S."/>
            <person name="Walsh C.T."/>
            <person name="Wieland B.L.C."/>
            <person name="Ilzarbe M."/>
            <person name="Galagan J."/>
            <person name="Nusbaum C."/>
            <person name="Birren B."/>
        </authorList>
    </citation>
    <scope>NUCLEOTIDE SEQUENCE [LARGE SCALE GENOMIC DNA]</scope>
    <source>
        <strain evidence="3">ATCC 14672 / DSM 40746 / JCM 4963 / KCTC 9882 / NRRL B-12104 / FH 1290</strain>
    </source>
</reference>
<proteinExistence type="predicted"/>
<protein>
    <submittedName>
        <fullName evidence="2">Predicted protein</fullName>
    </submittedName>
</protein>
<evidence type="ECO:0000256" key="1">
    <source>
        <dbReference type="SAM" id="MobiDB-lite"/>
    </source>
</evidence>
<dbReference type="Proteomes" id="UP000003824">
    <property type="component" value="Unassembled WGS sequence"/>
</dbReference>
<name>D5ZYM1_STRV1</name>
<feature type="compositionally biased region" description="Basic and acidic residues" evidence="1">
    <location>
        <begin position="27"/>
        <end position="39"/>
    </location>
</feature>